<gene>
    <name evidence="1" type="ORF">Rain11_2250</name>
</gene>
<dbReference type="Proteomes" id="UP000233387">
    <property type="component" value="Unassembled WGS sequence"/>
</dbReference>
<dbReference type="InterPro" id="IPR014776">
    <property type="entry name" value="4pyrrole_Mease_sub2"/>
</dbReference>
<dbReference type="SUPFAM" id="SSF53790">
    <property type="entry name" value="Tetrapyrrole methylase"/>
    <property type="match status" value="1"/>
</dbReference>
<keyword evidence="1" id="KW-0808">Transferase</keyword>
<dbReference type="AlphaFoldDB" id="A0A2N3I949"/>
<sequence>MLYLIPNLLAPHTHRQVLTSQVYEVVKQIQNFIVEDIRSARRFLSSLQVGIEIDKLSFFEIGKHADFGQLAPALTLLKQQIPVGLLSEAGCPAIADPGAFVVAWCHENNVKVVPLVGASSILLALIASGFNGQNFCFHGYLPIDKQERNQKIKDLENAIYQNNQTQIFIETPFRNNDLLKSILQICRPHTKLCLACNLTAPDELIRTQTISLWSKNPPDLHKKPCVFLIYK</sequence>
<proteinExistence type="predicted"/>
<dbReference type="PIRSF" id="PIRSF005917">
    <property type="entry name" value="MTase_YraL"/>
    <property type="match status" value="1"/>
</dbReference>
<name>A0A2N3I949_9BACT</name>
<dbReference type="InterPro" id="IPR008189">
    <property type="entry name" value="rRNA_ssu_MeTfrase_I"/>
</dbReference>
<dbReference type="GO" id="GO:0032259">
    <property type="term" value="P:methylation"/>
    <property type="evidence" value="ECO:0007669"/>
    <property type="project" value="UniProtKB-KW"/>
</dbReference>
<evidence type="ECO:0000313" key="1">
    <source>
        <dbReference type="EMBL" id="PKQ66862.1"/>
    </source>
</evidence>
<dbReference type="Gene3D" id="3.40.1010.10">
    <property type="entry name" value="Cobalt-precorrin-4 Transmethylase, Domain 1"/>
    <property type="match status" value="1"/>
</dbReference>
<organism evidence="1 2">
    <name type="scientific">Raineya orbicola</name>
    <dbReference type="NCBI Taxonomy" id="2016530"/>
    <lineage>
        <taxon>Bacteria</taxon>
        <taxon>Pseudomonadati</taxon>
        <taxon>Bacteroidota</taxon>
        <taxon>Cytophagia</taxon>
        <taxon>Cytophagales</taxon>
        <taxon>Raineyaceae</taxon>
        <taxon>Raineya</taxon>
    </lineage>
</organism>
<dbReference type="GO" id="GO:0008168">
    <property type="term" value="F:methyltransferase activity"/>
    <property type="evidence" value="ECO:0007669"/>
    <property type="project" value="UniProtKB-KW"/>
</dbReference>
<dbReference type="RefSeq" id="WP_101359513.1">
    <property type="nucleotide sequence ID" value="NZ_NKXO01000041.1"/>
</dbReference>
<protein>
    <submittedName>
        <fullName evidence="1">Putative methyltransferase</fullName>
    </submittedName>
</protein>
<dbReference type="EMBL" id="NKXO01000041">
    <property type="protein sequence ID" value="PKQ66862.1"/>
    <property type="molecule type" value="Genomic_DNA"/>
</dbReference>
<evidence type="ECO:0000313" key="2">
    <source>
        <dbReference type="Proteomes" id="UP000233387"/>
    </source>
</evidence>
<keyword evidence="1" id="KW-0489">Methyltransferase</keyword>
<accession>A0A2N3I949</accession>
<dbReference type="InterPro" id="IPR014777">
    <property type="entry name" value="4pyrrole_Mease_sub1"/>
</dbReference>
<dbReference type="OrthoDB" id="7061662at2"/>
<keyword evidence="2" id="KW-1185">Reference proteome</keyword>
<dbReference type="PANTHER" id="PTHR46111">
    <property type="entry name" value="RIBOSOMAL RNA SMALL SUBUNIT METHYLTRANSFERASE I"/>
    <property type="match status" value="1"/>
</dbReference>
<dbReference type="CDD" id="cd11649">
    <property type="entry name" value="RsmI_like"/>
    <property type="match status" value="1"/>
</dbReference>
<comment type="caution">
    <text evidence="1">The sequence shown here is derived from an EMBL/GenBank/DDBJ whole genome shotgun (WGS) entry which is preliminary data.</text>
</comment>
<dbReference type="Gene3D" id="3.30.950.10">
    <property type="entry name" value="Methyltransferase, Cobalt-precorrin-4 Transmethylase, Domain 2"/>
    <property type="match status" value="1"/>
</dbReference>
<dbReference type="PANTHER" id="PTHR46111:SF2">
    <property type="entry name" value="SAM-DEPENDENT METHYLTRANSFERASE"/>
    <property type="match status" value="1"/>
</dbReference>
<dbReference type="InterPro" id="IPR035996">
    <property type="entry name" value="4pyrrol_Methylase_sf"/>
</dbReference>
<reference evidence="1 2" key="1">
    <citation type="submission" date="2017-06" db="EMBL/GenBank/DDBJ databases">
        <title>Raineya orbicola gen. nov., sp. nov. a slightly thermophilic bacterium of the phylum Bacteroidetes and the description of Raineyaceae fam. nov.</title>
        <authorList>
            <person name="Albuquerque L."/>
            <person name="Polonia A.R.M."/>
            <person name="Barroso C."/>
            <person name="Froufe H.J.C."/>
            <person name="Lage O."/>
            <person name="Lobo-Da-Cunha A."/>
            <person name="Egas C."/>
            <person name="Da Costa M.S."/>
        </authorList>
    </citation>
    <scope>NUCLEOTIDE SEQUENCE [LARGE SCALE GENOMIC DNA]</scope>
    <source>
        <strain evidence="1 2">SPSPC-11</strain>
    </source>
</reference>